<dbReference type="InterPro" id="IPR045924">
    <property type="entry name" value="DUF6343"/>
</dbReference>
<evidence type="ECO:0000256" key="1">
    <source>
        <dbReference type="SAM" id="Phobius"/>
    </source>
</evidence>
<sequence>MNHAPSWWRRAGTEPSNARSALGLRMLLSAIFAPLFAAATAGFIVAATATGATHRTLDSVLAGICAFLTLVAMLDLATVSVRRHREH</sequence>
<feature type="transmembrane region" description="Helical" evidence="1">
    <location>
        <begin position="26"/>
        <end position="48"/>
    </location>
</feature>
<accession>A0A917ZUY6</accession>
<evidence type="ECO:0000313" key="3">
    <source>
        <dbReference type="Proteomes" id="UP000641932"/>
    </source>
</evidence>
<evidence type="ECO:0000313" key="2">
    <source>
        <dbReference type="EMBL" id="GGO95297.1"/>
    </source>
</evidence>
<dbReference type="EMBL" id="BMMS01000025">
    <property type="protein sequence ID" value="GGO95297.1"/>
    <property type="molecule type" value="Genomic_DNA"/>
</dbReference>
<reference evidence="2" key="1">
    <citation type="journal article" date="2014" name="Int. J. Syst. Evol. Microbiol.">
        <title>Complete genome sequence of Corynebacterium casei LMG S-19264T (=DSM 44701T), isolated from a smear-ripened cheese.</title>
        <authorList>
            <consortium name="US DOE Joint Genome Institute (JGI-PGF)"/>
            <person name="Walter F."/>
            <person name="Albersmeier A."/>
            <person name="Kalinowski J."/>
            <person name="Ruckert C."/>
        </authorList>
    </citation>
    <scope>NUCLEOTIDE SEQUENCE</scope>
    <source>
        <strain evidence="2">CGMCC 4.7201</strain>
    </source>
</reference>
<feature type="transmembrane region" description="Helical" evidence="1">
    <location>
        <begin position="60"/>
        <end position="81"/>
    </location>
</feature>
<keyword evidence="1" id="KW-0812">Transmembrane</keyword>
<dbReference type="AlphaFoldDB" id="A0A917ZUY6"/>
<gene>
    <name evidence="2" type="ORF">GCM10012280_52160</name>
</gene>
<reference evidence="2" key="2">
    <citation type="submission" date="2020-09" db="EMBL/GenBank/DDBJ databases">
        <authorList>
            <person name="Sun Q."/>
            <person name="Zhou Y."/>
        </authorList>
    </citation>
    <scope>NUCLEOTIDE SEQUENCE</scope>
    <source>
        <strain evidence="2">CGMCC 4.7201</strain>
    </source>
</reference>
<keyword evidence="1" id="KW-1133">Transmembrane helix</keyword>
<protein>
    <submittedName>
        <fullName evidence="2">Uncharacterized protein</fullName>
    </submittedName>
</protein>
<comment type="caution">
    <text evidence="2">The sequence shown here is derived from an EMBL/GenBank/DDBJ whole genome shotgun (WGS) entry which is preliminary data.</text>
</comment>
<dbReference type="Pfam" id="PF19870">
    <property type="entry name" value="DUF6343"/>
    <property type="match status" value="1"/>
</dbReference>
<dbReference type="Proteomes" id="UP000641932">
    <property type="component" value="Unassembled WGS sequence"/>
</dbReference>
<dbReference type="RefSeq" id="WP_189134233.1">
    <property type="nucleotide sequence ID" value="NZ_BMMS01000025.1"/>
</dbReference>
<organism evidence="2 3">
    <name type="scientific">Wenjunlia tyrosinilytica</name>
    <dbReference type="NCBI Taxonomy" id="1544741"/>
    <lineage>
        <taxon>Bacteria</taxon>
        <taxon>Bacillati</taxon>
        <taxon>Actinomycetota</taxon>
        <taxon>Actinomycetes</taxon>
        <taxon>Kitasatosporales</taxon>
        <taxon>Streptomycetaceae</taxon>
        <taxon>Wenjunlia</taxon>
    </lineage>
</organism>
<keyword evidence="1" id="KW-0472">Membrane</keyword>
<keyword evidence="3" id="KW-1185">Reference proteome</keyword>
<name>A0A917ZUY6_9ACTN</name>
<proteinExistence type="predicted"/>